<comment type="function">
    <text evidence="5">Catalyzes the reduction of dihydromonapterin to tetrahydromonapterin. Also has lower activity with dihydrofolate.</text>
</comment>
<dbReference type="SUPFAM" id="SSF51735">
    <property type="entry name" value="NAD(P)-binding Rossmann-fold domains"/>
    <property type="match status" value="1"/>
</dbReference>
<evidence type="ECO:0000313" key="12">
    <source>
        <dbReference type="EMBL" id="KPM79683.1"/>
    </source>
</evidence>
<dbReference type="GO" id="GO:0004146">
    <property type="term" value="F:dihydrofolate reductase activity"/>
    <property type="evidence" value="ECO:0007669"/>
    <property type="project" value="UniProtKB-EC"/>
</dbReference>
<dbReference type="EC" id="1.5.1.3" evidence="1"/>
<dbReference type="PROSITE" id="PS00061">
    <property type="entry name" value="ADH_SHORT"/>
    <property type="match status" value="1"/>
</dbReference>
<evidence type="ECO:0000256" key="8">
    <source>
        <dbReference type="ARBA" id="ARBA00039631"/>
    </source>
</evidence>
<evidence type="ECO:0000256" key="2">
    <source>
        <dbReference type="ARBA" id="ARBA00022563"/>
    </source>
</evidence>
<keyword evidence="2" id="KW-0554">One-carbon metabolism</keyword>
<accession>A0A0P7CWN9</accession>
<evidence type="ECO:0000256" key="10">
    <source>
        <dbReference type="ARBA" id="ARBA00048873"/>
    </source>
</evidence>
<dbReference type="PATRIC" id="fig|570156.3.peg.1799"/>
<protein>
    <recommendedName>
        <fullName evidence="8">Dihydromonapterin reductase</fullName>
        <ecNumber evidence="1">1.5.1.3</ecNumber>
        <ecNumber evidence="7">1.5.1.50</ecNumber>
    </recommendedName>
    <alternativeName>
        <fullName evidence="9">Dihydrofolate reductase</fullName>
    </alternativeName>
</protein>
<name>A0A0P7CWN9_9GAMM</name>
<evidence type="ECO:0000256" key="6">
    <source>
        <dbReference type="ARBA" id="ARBA00038212"/>
    </source>
</evidence>
<comment type="catalytic activity">
    <reaction evidence="10">
        <text>(6S)-5,6,7,8-tetrahydrofolate + NADP(+) = 7,8-dihydrofolate + NADPH + H(+)</text>
        <dbReference type="Rhea" id="RHEA:15009"/>
        <dbReference type="ChEBI" id="CHEBI:15378"/>
        <dbReference type="ChEBI" id="CHEBI:57451"/>
        <dbReference type="ChEBI" id="CHEBI:57453"/>
        <dbReference type="ChEBI" id="CHEBI:57783"/>
        <dbReference type="ChEBI" id="CHEBI:58349"/>
        <dbReference type="EC" id="1.5.1.3"/>
    </reaction>
</comment>
<evidence type="ECO:0000256" key="5">
    <source>
        <dbReference type="ARBA" id="ARBA00037508"/>
    </source>
</evidence>
<evidence type="ECO:0000313" key="13">
    <source>
        <dbReference type="Proteomes" id="UP000050378"/>
    </source>
</evidence>
<dbReference type="InterPro" id="IPR020904">
    <property type="entry name" value="Sc_DH/Rdtase_CS"/>
</dbReference>
<gene>
    <name evidence="12" type="ORF">AOG27_19365</name>
</gene>
<evidence type="ECO:0000256" key="1">
    <source>
        <dbReference type="ARBA" id="ARBA00012856"/>
    </source>
</evidence>
<dbReference type="NCBIfam" id="NF005066">
    <property type="entry name" value="PRK06483.1"/>
    <property type="match status" value="1"/>
</dbReference>
<dbReference type="EMBL" id="LJTC01000016">
    <property type="protein sequence ID" value="KPM79683.1"/>
    <property type="molecule type" value="Genomic_DNA"/>
</dbReference>
<comment type="similarity">
    <text evidence="6">Belongs to the short-chain dehydrogenases/reductases (SDR) family. FolM subfamily.</text>
</comment>
<organism evidence="12 13">
    <name type="scientific">Pseudoalteromonas lipolytica</name>
    <dbReference type="NCBI Taxonomy" id="570156"/>
    <lineage>
        <taxon>Bacteria</taxon>
        <taxon>Pseudomonadati</taxon>
        <taxon>Pseudomonadota</taxon>
        <taxon>Gammaproteobacteria</taxon>
        <taxon>Alteromonadales</taxon>
        <taxon>Pseudoalteromonadaceae</taxon>
        <taxon>Pseudoalteromonas</taxon>
    </lineage>
</organism>
<reference evidence="12 13" key="1">
    <citation type="submission" date="2015-09" db="EMBL/GenBank/DDBJ databases">
        <title>Draft Genome Sequence of Pseudoalteromonas lipolytica UCD-48B.</title>
        <authorList>
            <person name="Krusor M."/>
            <person name="Coil D.A."/>
            <person name="Lang J.M."/>
            <person name="Eisen J.A."/>
            <person name="Alexiev A."/>
        </authorList>
    </citation>
    <scope>NUCLEOTIDE SEQUENCE [LARGE SCALE GENOMIC DNA]</scope>
    <source>
        <strain evidence="12 13">UCD-48B</strain>
    </source>
</reference>
<proteinExistence type="inferred from homology"/>
<dbReference type="GO" id="GO:0006730">
    <property type="term" value="P:one-carbon metabolic process"/>
    <property type="evidence" value="ECO:0007669"/>
    <property type="project" value="UniProtKB-KW"/>
</dbReference>
<keyword evidence="3" id="KW-0521">NADP</keyword>
<dbReference type="AlphaFoldDB" id="A0A0P7CWN9"/>
<dbReference type="STRING" id="570156.AOG27_19365"/>
<dbReference type="Pfam" id="PF13561">
    <property type="entry name" value="adh_short_C2"/>
    <property type="match status" value="1"/>
</dbReference>
<evidence type="ECO:0000256" key="4">
    <source>
        <dbReference type="ARBA" id="ARBA00023002"/>
    </source>
</evidence>
<dbReference type="OrthoDB" id="9793499at2"/>
<comment type="catalytic activity">
    <reaction evidence="11">
        <text>7,8-dihydromonapterin + NADPH + H(+) = 5,6,7,8-tetrahydromonapterin + NADP(+)</text>
        <dbReference type="Rhea" id="RHEA:34847"/>
        <dbReference type="ChEBI" id="CHEBI:15378"/>
        <dbReference type="ChEBI" id="CHEBI:57783"/>
        <dbReference type="ChEBI" id="CHEBI:58349"/>
        <dbReference type="ChEBI" id="CHEBI:71175"/>
        <dbReference type="ChEBI" id="CHEBI:71177"/>
        <dbReference type="EC" id="1.5.1.50"/>
    </reaction>
</comment>
<keyword evidence="4" id="KW-0560">Oxidoreductase</keyword>
<sequence length="239" mass="26010">MSSPILITGAGQRIGLALAEHLLSQGQEIIVTYRTRHAAIDVLSGKGAICIHADFNSDQAIGHFIEELKAHTNQLKAIIHNASSWDCEANNHDYADLFDNMMRIHAKAPYLINLAASDLLLHYQQNSGQAADIIHLTDYVVEKGSPKHLAYAASKAALDNLTKSFAAKFAPAIKVNAIAPSLIIFNEHDSDEYKAKTLKKSLMGIEPGCAEIINSVELILSSQYITGRSMPVDGGRHLK</sequence>
<dbReference type="InterPro" id="IPR002347">
    <property type="entry name" value="SDR_fam"/>
</dbReference>
<dbReference type="EC" id="1.5.1.50" evidence="7"/>
<evidence type="ECO:0000256" key="3">
    <source>
        <dbReference type="ARBA" id="ARBA00022857"/>
    </source>
</evidence>
<dbReference type="InterPro" id="IPR036291">
    <property type="entry name" value="NAD(P)-bd_dom_sf"/>
</dbReference>
<evidence type="ECO:0000256" key="9">
    <source>
        <dbReference type="ARBA" id="ARBA00042299"/>
    </source>
</evidence>
<dbReference type="Proteomes" id="UP000050378">
    <property type="component" value="Unassembled WGS sequence"/>
</dbReference>
<dbReference type="Gene3D" id="3.40.50.720">
    <property type="entry name" value="NAD(P)-binding Rossmann-like Domain"/>
    <property type="match status" value="1"/>
</dbReference>
<dbReference type="PRINTS" id="PR00081">
    <property type="entry name" value="GDHRDH"/>
</dbReference>
<evidence type="ECO:0000256" key="11">
    <source>
        <dbReference type="ARBA" id="ARBA00049376"/>
    </source>
</evidence>
<evidence type="ECO:0000256" key="7">
    <source>
        <dbReference type="ARBA" id="ARBA00039145"/>
    </source>
</evidence>
<dbReference type="RefSeq" id="WP_054554639.1">
    <property type="nucleotide sequence ID" value="NZ_LJTC01000016.1"/>
</dbReference>
<dbReference type="PANTHER" id="PTHR43639:SF6">
    <property type="entry name" value="DIHYDROMONAPTERIN REDUCTASE"/>
    <property type="match status" value="1"/>
</dbReference>
<comment type="caution">
    <text evidence="12">The sequence shown here is derived from an EMBL/GenBank/DDBJ whole genome shotgun (WGS) entry which is preliminary data.</text>
</comment>
<dbReference type="PANTHER" id="PTHR43639">
    <property type="entry name" value="OXIDOREDUCTASE, SHORT-CHAIN DEHYDROGENASE/REDUCTASE FAMILY (AFU_ORTHOLOGUE AFUA_5G02870)"/>
    <property type="match status" value="1"/>
</dbReference>